<accession>M1UH81</accession>
<evidence type="ECO:0000313" key="2">
    <source>
        <dbReference type="EMBL" id="AGG54707.1"/>
    </source>
</evidence>
<reference evidence="2" key="1">
    <citation type="submission" date="2012-11" db="EMBL/GenBank/DDBJ databases">
        <title>RNA 2 of the ophioviruses CPsV and MiLBVV encodes a movement protein that interacts with the coat protein.</title>
        <authorList>
            <person name="Robles Luna G."/>
            <person name="Pena E.J."/>
            <person name="Borniego M.B."/>
            <person name="Heinlen M."/>
            <person name="Garcia M.L."/>
        </authorList>
    </citation>
    <scope>NUCLEOTIDE SEQUENCE</scope>
    <source>
        <strain evidence="2">MiLBVV-LP2</strain>
    </source>
</reference>
<name>M1UH81_9VIRU</name>
<proteinExistence type="predicted"/>
<feature type="domain" description="30K viral movement protein core" evidence="1">
    <location>
        <begin position="140"/>
        <end position="260"/>
    </location>
</feature>
<protein>
    <submittedName>
        <fullName evidence="2">55K protein</fullName>
    </submittedName>
</protein>
<dbReference type="InterPro" id="IPR041344">
    <property type="entry name" value="30K_MP_core"/>
</dbReference>
<organism evidence="2">
    <name type="scientific">Mirafiori lettuce big-vein virus</name>
    <dbReference type="NCBI Taxonomy" id="200255"/>
    <lineage>
        <taxon>Viruses</taxon>
        <taxon>Riboviria</taxon>
        <taxon>Orthornavirae</taxon>
        <taxon>Negarnaviricota</taxon>
        <taxon>Haploviricotina</taxon>
        <taxon>Milneviricetes</taxon>
        <taxon>Naedrevirales</taxon>
        <taxon>Aspiviridae</taxon>
        <taxon>Ophiovirus</taxon>
        <taxon>Ophiovirus mirafioriense</taxon>
    </lineage>
</organism>
<evidence type="ECO:0000259" key="1">
    <source>
        <dbReference type="Pfam" id="PF17644"/>
    </source>
</evidence>
<dbReference type="Pfam" id="PF17644">
    <property type="entry name" value="30K_MP_core"/>
    <property type="match status" value="1"/>
</dbReference>
<sequence>MQNSFHPNNFTIKEINLVKVNTKIVNKKMASQSNLISRGTSGVIKGKNEQKSNFKHLSSVSFSKASDDMMQEGITILASMRSEGPLSPEIECMASEFKDAIQGDINSVVSPMKLRLHKSEDTSKVKIGTMASLVAALPGQSYPFYRIDRLKIIYMPLFSSDLAEGKKITFSINDSSVRVGHGSKTISKTDAPLNRMSMIELHSPFFVPKDNIKMIEFGYKTTGVPVSGRAFAFVCLAFYIQRDFIPVSIKKKDPIILLIDDIDRPSDINTTSSMKKLVGEVNKRIERKKGKFNESMIKYEKDFEERNSRMVFVDNDQDSGYHVSEKAEPSKMKDTLEDVHLMEENIPDYLPRRLPVYNWEGAILDTGAPDHWFYNPNLIGLQEDIDSVGLIEGRTFYRVRGVEVKLGAHWIRMKEVLYARKRDMPLISYMRLCRAKIVDTLKTLEDGSAVLCKNGKVIFELTCTGSYMVFKKSGDTSREMMTE</sequence>
<dbReference type="EMBL" id="KC250000">
    <property type="protein sequence ID" value="AGG54707.1"/>
    <property type="molecule type" value="Viral_cRNA"/>
</dbReference>